<feature type="transmembrane region" description="Helical" evidence="2">
    <location>
        <begin position="250"/>
        <end position="268"/>
    </location>
</feature>
<feature type="transmembrane region" description="Helical" evidence="2">
    <location>
        <begin position="212"/>
        <end position="238"/>
    </location>
</feature>
<gene>
    <name evidence="3" type="ordered locus">SCATT_24120</name>
</gene>
<protein>
    <submittedName>
        <fullName evidence="3">Integral membrane protein</fullName>
    </submittedName>
</protein>
<accession>G8WS23</accession>
<dbReference type="KEGG" id="scy:SCATT_24120"/>
<evidence type="ECO:0000256" key="2">
    <source>
        <dbReference type="SAM" id="Phobius"/>
    </source>
</evidence>
<dbReference type="PATRIC" id="fig|1003195.11.peg.3937"/>
<sequence length="319" mass="33686">MGNDSDRLVFDYLSRVGDLAQTALPARARAELVARLRQDIERDRGAADSPSTVRRVLDRLGSPDEVVAAAAAERPRERPAPEPPPMPSVPTAPPAATKPPTPPKPPTPSTAEAAGDAWWQGPPPLDPVASGARTNEILAGWTGGLLPGIEDDDEDDGAGRTRDRPGEGVERTEEAAEAPGRARRRWWPRRAAEPSGVPAARRRGLPVGPLELLAALALVAGTVTGNWFALAIGWLLAYTTRGLTRIEAKFAALGVPGLVALGTGVWLWGRVTGRWGAPIPHGGLAPVITGDLPVVIRIAALATAAFLLWRSARSSRRAT</sequence>
<feature type="transmembrane region" description="Helical" evidence="2">
    <location>
        <begin position="288"/>
        <end position="309"/>
    </location>
</feature>
<dbReference type="EMBL" id="CP003219">
    <property type="protein sequence ID" value="AEW94783.1"/>
    <property type="molecule type" value="Genomic_DNA"/>
</dbReference>
<feature type="compositionally biased region" description="Basic and acidic residues" evidence="1">
    <location>
        <begin position="157"/>
        <end position="174"/>
    </location>
</feature>
<keyword evidence="2" id="KW-0812">Transmembrane</keyword>
<proteinExistence type="predicted"/>
<reference evidence="4" key="1">
    <citation type="submission" date="2011-12" db="EMBL/GenBank/DDBJ databases">
        <title>Complete genome sequence of Streptomyces cattleya strain DSM 46488.</title>
        <authorList>
            <person name="Ou H.-Y."/>
            <person name="Li P."/>
            <person name="Zhao C."/>
            <person name="O'Hagan D."/>
            <person name="Deng Z."/>
        </authorList>
    </citation>
    <scope>NUCLEOTIDE SEQUENCE [LARGE SCALE GENOMIC DNA]</scope>
    <source>
        <strain evidence="4">ATCC 35852 / DSM 46488 / JCM 4925 / NBRC 14057 / NRRL 8057</strain>
    </source>
</reference>
<dbReference type="STRING" id="1003195.SCATT_24120"/>
<keyword evidence="2" id="KW-0472">Membrane</keyword>
<feature type="compositionally biased region" description="Pro residues" evidence="1">
    <location>
        <begin position="81"/>
        <end position="108"/>
    </location>
</feature>
<keyword evidence="2" id="KW-1133">Transmembrane helix</keyword>
<dbReference type="KEGG" id="sct:SCAT_2428"/>
<dbReference type="Proteomes" id="UP000007842">
    <property type="component" value="Chromosome"/>
</dbReference>
<organism evidence="3 4">
    <name type="scientific">Streptantibioticus cattleyicolor (strain ATCC 35852 / DSM 46488 / JCM 4925 / NBRC 14057 / NRRL 8057)</name>
    <name type="common">Streptomyces cattleya</name>
    <dbReference type="NCBI Taxonomy" id="1003195"/>
    <lineage>
        <taxon>Bacteria</taxon>
        <taxon>Bacillati</taxon>
        <taxon>Actinomycetota</taxon>
        <taxon>Actinomycetes</taxon>
        <taxon>Kitasatosporales</taxon>
        <taxon>Streptomycetaceae</taxon>
        <taxon>Streptantibioticus</taxon>
    </lineage>
</organism>
<evidence type="ECO:0000256" key="1">
    <source>
        <dbReference type="SAM" id="MobiDB-lite"/>
    </source>
</evidence>
<dbReference type="RefSeq" id="WP_014143174.1">
    <property type="nucleotide sequence ID" value="NC_016111.1"/>
</dbReference>
<dbReference type="OrthoDB" id="4350222at2"/>
<evidence type="ECO:0000313" key="3">
    <source>
        <dbReference type="EMBL" id="AEW94783.1"/>
    </source>
</evidence>
<dbReference type="HOGENOM" id="CLU_703817_0_0_11"/>
<accession>F8K009</accession>
<name>F8K009_STREN</name>
<dbReference type="AlphaFoldDB" id="F8K009"/>
<keyword evidence="4" id="KW-1185">Reference proteome</keyword>
<feature type="region of interest" description="Disordered" evidence="1">
    <location>
        <begin position="39"/>
        <end position="187"/>
    </location>
</feature>
<dbReference type="eggNOG" id="ENOG503425I">
    <property type="taxonomic scope" value="Bacteria"/>
</dbReference>
<evidence type="ECO:0000313" key="4">
    <source>
        <dbReference type="Proteomes" id="UP000007842"/>
    </source>
</evidence>